<evidence type="ECO:0000313" key="10">
    <source>
        <dbReference type="EMBL" id="KNX37589.1"/>
    </source>
</evidence>
<keyword evidence="4" id="KW-0843">Virulence</keyword>
<dbReference type="RefSeq" id="WP_050669959.1">
    <property type="nucleotide sequence ID" value="NZ_LAIR01000002.1"/>
</dbReference>
<keyword evidence="7" id="KW-0998">Cell outer membrane</keyword>
<keyword evidence="8" id="KW-0449">Lipoprotein</keyword>
<dbReference type="AlphaFoldDB" id="A0A0L6CIN5"/>
<comment type="caution">
    <text evidence="10">The sequence shown here is derived from an EMBL/GenBank/DDBJ whole genome shotgun (WGS) entry which is preliminary data.</text>
</comment>
<dbReference type="GO" id="GO:0009279">
    <property type="term" value="C:cell outer membrane"/>
    <property type="evidence" value="ECO:0007669"/>
    <property type="project" value="UniProtKB-SubCell"/>
</dbReference>
<evidence type="ECO:0000256" key="7">
    <source>
        <dbReference type="ARBA" id="ARBA00023237"/>
    </source>
</evidence>
<evidence type="ECO:0000256" key="6">
    <source>
        <dbReference type="ARBA" id="ARBA00023139"/>
    </source>
</evidence>
<dbReference type="SUPFAM" id="SSF50370">
    <property type="entry name" value="Ricin B-like lectins"/>
    <property type="match status" value="1"/>
</dbReference>
<sequence>MNKKILLGAAGLVAAAAPVIAVPAMQADAAPADAVQTLRNGMSADCIDDSDDGLRMMGCESDNPHQQWEVRVWDDGTRQLRNVATGRCLDHSNAYGLRTWTCHDQASDMSRFQSWSKAVTHGNPADAEASGITLKNQQTGAYLAEEPGGWFGIGGGGLIGVQGDGDVEPNEVWS</sequence>
<organism evidence="10 11">
    <name type="scientific">Luteipulveratus halotolerans</name>
    <dbReference type="NCBI Taxonomy" id="1631356"/>
    <lineage>
        <taxon>Bacteria</taxon>
        <taxon>Bacillati</taxon>
        <taxon>Actinomycetota</taxon>
        <taxon>Actinomycetes</taxon>
        <taxon>Micrococcales</taxon>
        <taxon>Dermacoccaceae</taxon>
        <taxon>Luteipulveratus</taxon>
    </lineage>
</organism>
<keyword evidence="5" id="KW-0472">Membrane</keyword>
<evidence type="ECO:0000256" key="1">
    <source>
        <dbReference type="ARBA" id="ARBA00004459"/>
    </source>
</evidence>
<dbReference type="Gene3D" id="2.80.10.50">
    <property type="match status" value="1"/>
</dbReference>
<evidence type="ECO:0000313" key="11">
    <source>
        <dbReference type="Proteomes" id="UP000037397"/>
    </source>
</evidence>
<proteinExistence type="predicted"/>
<dbReference type="PROSITE" id="PS50231">
    <property type="entry name" value="RICIN_B_LECTIN"/>
    <property type="match status" value="1"/>
</dbReference>
<dbReference type="InterPro" id="IPR003558">
    <property type="entry name" value="CDtoxinA/C"/>
</dbReference>
<feature type="chain" id="PRO_5038946514" evidence="9">
    <location>
        <begin position="22"/>
        <end position="174"/>
    </location>
</feature>
<feature type="signal peptide" evidence="9">
    <location>
        <begin position="1"/>
        <end position="21"/>
    </location>
</feature>
<keyword evidence="11" id="KW-1185">Reference proteome</keyword>
<dbReference type="EMBL" id="LAIR01000002">
    <property type="protein sequence ID" value="KNX37589.1"/>
    <property type="molecule type" value="Genomic_DNA"/>
</dbReference>
<evidence type="ECO:0000256" key="5">
    <source>
        <dbReference type="ARBA" id="ARBA00023136"/>
    </source>
</evidence>
<keyword evidence="3 9" id="KW-0732">Signal</keyword>
<name>A0A0L6CIN5_9MICO</name>
<dbReference type="Pfam" id="PF03498">
    <property type="entry name" value="CDtoxinA"/>
    <property type="match status" value="1"/>
</dbReference>
<dbReference type="GO" id="GO:0090729">
    <property type="term" value="F:toxin activity"/>
    <property type="evidence" value="ECO:0007669"/>
    <property type="project" value="UniProtKB-KW"/>
</dbReference>
<evidence type="ECO:0000256" key="4">
    <source>
        <dbReference type="ARBA" id="ARBA00023026"/>
    </source>
</evidence>
<evidence type="ECO:0000256" key="9">
    <source>
        <dbReference type="SAM" id="SignalP"/>
    </source>
</evidence>
<evidence type="ECO:0000256" key="8">
    <source>
        <dbReference type="ARBA" id="ARBA00023288"/>
    </source>
</evidence>
<evidence type="ECO:0000256" key="2">
    <source>
        <dbReference type="ARBA" id="ARBA00022656"/>
    </source>
</evidence>
<reference evidence="11" key="1">
    <citation type="submission" date="2015-03" db="EMBL/GenBank/DDBJ databases">
        <title>Luteipulveratus halotolerans sp. nov., a novel actinobacterium (Dermacoccaceae) from Sarawak, Malaysia.</title>
        <authorList>
            <person name="Juboi H."/>
            <person name="Basik A."/>
            <person name="Shamsul S.S."/>
            <person name="Arnold P."/>
            <person name="Schmitt E.K."/>
            <person name="Sanglier J.-J."/>
            <person name="Yeo T."/>
        </authorList>
    </citation>
    <scope>NUCLEOTIDE SEQUENCE [LARGE SCALE GENOMIC DNA]</scope>
    <source>
        <strain evidence="11">C296001</strain>
    </source>
</reference>
<keyword evidence="2" id="KW-0800">Toxin</keyword>
<dbReference type="OrthoDB" id="9809583at2"/>
<gene>
    <name evidence="10" type="ORF">VV01_11230</name>
</gene>
<comment type="subcellular location">
    <subcellularLocation>
        <location evidence="1">Cell outer membrane</location>
        <topology evidence="1">Lipid-anchor</topology>
    </subcellularLocation>
</comment>
<dbReference type="Proteomes" id="UP000037397">
    <property type="component" value="Unassembled WGS sequence"/>
</dbReference>
<dbReference type="CDD" id="cd23415">
    <property type="entry name" value="beta-trefoil_Ricin_AH"/>
    <property type="match status" value="1"/>
</dbReference>
<protein>
    <submittedName>
        <fullName evidence="10">Uncharacterized protein</fullName>
    </submittedName>
</protein>
<dbReference type="InterPro" id="IPR035992">
    <property type="entry name" value="Ricin_B-like_lectins"/>
</dbReference>
<keyword evidence="6" id="KW-0564">Palmitate</keyword>
<evidence type="ECO:0000256" key="3">
    <source>
        <dbReference type="ARBA" id="ARBA00022729"/>
    </source>
</evidence>
<accession>A0A0L6CIN5</accession>